<dbReference type="PANTHER" id="PTHR11960:SF18">
    <property type="entry name" value="EUKARYOTIC TRANSLATION INITIATION FACTOR 4E HOMOLOGOUS PROTEIN, ISOFORM B"/>
    <property type="match status" value="1"/>
</dbReference>
<evidence type="ECO:0000313" key="3">
    <source>
        <dbReference type="EMBL" id="CAE2227511.1"/>
    </source>
</evidence>
<accession>A0A7S4IF54</accession>
<dbReference type="Gene3D" id="3.30.760.10">
    <property type="entry name" value="RNA Cap, Translation Initiation Factor Eif4e"/>
    <property type="match status" value="1"/>
</dbReference>
<dbReference type="InterPro" id="IPR023398">
    <property type="entry name" value="TIF_eIF4e-like"/>
</dbReference>
<reference evidence="3" key="1">
    <citation type="submission" date="2021-01" db="EMBL/GenBank/DDBJ databases">
        <authorList>
            <person name="Corre E."/>
            <person name="Pelletier E."/>
            <person name="Niang G."/>
            <person name="Scheremetjew M."/>
            <person name="Finn R."/>
            <person name="Kale V."/>
            <person name="Holt S."/>
            <person name="Cochrane G."/>
            <person name="Meng A."/>
            <person name="Brown T."/>
            <person name="Cohen L."/>
        </authorList>
    </citation>
    <scope>NUCLEOTIDE SEQUENCE</scope>
    <source>
        <strain evidence="3">DIVA3 518/3/11/1/6</strain>
    </source>
</reference>
<keyword evidence="1" id="KW-0694">RNA-binding</keyword>
<organism evidence="3">
    <name type="scientific">Vannella robusta</name>
    <dbReference type="NCBI Taxonomy" id="1487602"/>
    <lineage>
        <taxon>Eukaryota</taxon>
        <taxon>Amoebozoa</taxon>
        <taxon>Discosea</taxon>
        <taxon>Flabellinia</taxon>
        <taxon>Vannellidae</taxon>
        <taxon>Vannella</taxon>
    </lineage>
</organism>
<evidence type="ECO:0008006" key="4">
    <source>
        <dbReference type="Google" id="ProtNLM"/>
    </source>
</evidence>
<gene>
    <name evidence="3" type="ORF">VSP0166_LOCUS11718</name>
</gene>
<name>A0A7S4IF54_9EUKA</name>
<dbReference type="PANTHER" id="PTHR11960">
    <property type="entry name" value="EUKARYOTIC TRANSLATION INITIATION FACTOR 4E RELATED"/>
    <property type="match status" value="1"/>
</dbReference>
<dbReference type="GO" id="GO:0003743">
    <property type="term" value="F:translation initiation factor activity"/>
    <property type="evidence" value="ECO:0007669"/>
    <property type="project" value="UniProtKB-KW"/>
</dbReference>
<keyword evidence="1" id="KW-0648">Protein biosynthesis</keyword>
<evidence type="ECO:0000256" key="2">
    <source>
        <dbReference type="SAM" id="MobiDB-lite"/>
    </source>
</evidence>
<comment type="similarity">
    <text evidence="1">Belongs to the eukaryotic initiation factor 4E family.</text>
</comment>
<protein>
    <recommendedName>
        <fullName evidence="4">Eukaryotic translation initiation factor 4E</fullName>
    </recommendedName>
</protein>
<dbReference type="GO" id="GO:0016281">
    <property type="term" value="C:eukaryotic translation initiation factor 4F complex"/>
    <property type="evidence" value="ECO:0007669"/>
    <property type="project" value="TreeGrafter"/>
</dbReference>
<keyword evidence="1" id="KW-0396">Initiation factor</keyword>
<dbReference type="Pfam" id="PF01652">
    <property type="entry name" value="IF4E"/>
    <property type="match status" value="1"/>
</dbReference>
<dbReference type="EMBL" id="HBKP01016538">
    <property type="protein sequence ID" value="CAE2227511.1"/>
    <property type="molecule type" value="Transcribed_RNA"/>
</dbReference>
<dbReference type="AlphaFoldDB" id="A0A7S4IF54"/>
<evidence type="ECO:0000256" key="1">
    <source>
        <dbReference type="RuleBase" id="RU004374"/>
    </source>
</evidence>
<sequence length="219" mass="24961">MSQTEESHGSDQNAAAGSSDVKELEVEVTTELVGEHDLPLESSWSFWYSTKPKASTNETYDDKLQKLGTFNTLSGFFNIYAHLARPSDLHKDSNYSLFRGELKPKWETFPSGGCWNLHIVHNNKKLSLLWEQLILATIGEMFEHPSVVGVMVSKRSKEDVISVWIKSSSKTIRFHVGEKIKEIFKCSKDLPALPIEYKEHRSSMKDRSTYHNGKFYVAT</sequence>
<dbReference type="SUPFAM" id="SSF55418">
    <property type="entry name" value="eIF4e-like"/>
    <property type="match status" value="1"/>
</dbReference>
<dbReference type="InterPro" id="IPR001040">
    <property type="entry name" value="TIF_eIF_4E"/>
</dbReference>
<feature type="region of interest" description="Disordered" evidence="2">
    <location>
        <begin position="1"/>
        <end position="22"/>
    </location>
</feature>
<dbReference type="GO" id="GO:0000340">
    <property type="term" value="F:RNA 7-methylguanosine cap binding"/>
    <property type="evidence" value="ECO:0007669"/>
    <property type="project" value="TreeGrafter"/>
</dbReference>
<proteinExistence type="inferred from homology"/>